<dbReference type="OrthoDB" id="299395at2759"/>
<feature type="domain" description="Poly(A) RNA polymerase mitochondrial-like central palm" evidence="1">
    <location>
        <begin position="26"/>
        <end position="143"/>
    </location>
</feature>
<dbReference type="PANTHER" id="PTHR12271">
    <property type="entry name" value="POLY A POLYMERASE CID PAP -RELATED"/>
    <property type="match status" value="1"/>
</dbReference>
<dbReference type="AlphaFoldDB" id="A0A8S1L5Y2"/>
<reference evidence="2" key="1">
    <citation type="submission" date="2021-01" db="EMBL/GenBank/DDBJ databases">
        <authorList>
            <consortium name="Genoscope - CEA"/>
            <person name="William W."/>
        </authorList>
    </citation>
    <scope>NUCLEOTIDE SEQUENCE</scope>
</reference>
<evidence type="ECO:0000259" key="1">
    <source>
        <dbReference type="Pfam" id="PF22600"/>
    </source>
</evidence>
<keyword evidence="3" id="KW-1185">Reference proteome</keyword>
<proteinExistence type="predicted"/>
<dbReference type="PANTHER" id="PTHR12271:SF40">
    <property type="entry name" value="POLY(A) RNA POLYMERASE GLD2"/>
    <property type="match status" value="1"/>
</dbReference>
<evidence type="ECO:0000313" key="2">
    <source>
        <dbReference type="EMBL" id="CAD8061625.1"/>
    </source>
</evidence>
<dbReference type="EMBL" id="CAJJDN010000015">
    <property type="protein sequence ID" value="CAD8061625.1"/>
    <property type="molecule type" value="Genomic_DNA"/>
</dbReference>
<organism evidence="2 3">
    <name type="scientific">Paramecium sonneborni</name>
    <dbReference type="NCBI Taxonomy" id="65129"/>
    <lineage>
        <taxon>Eukaryota</taxon>
        <taxon>Sar</taxon>
        <taxon>Alveolata</taxon>
        <taxon>Ciliophora</taxon>
        <taxon>Intramacronucleata</taxon>
        <taxon>Oligohymenophorea</taxon>
        <taxon>Peniculida</taxon>
        <taxon>Parameciidae</taxon>
        <taxon>Paramecium</taxon>
    </lineage>
</organism>
<dbReference type="CDD" id="cd05402">
    <property type="entry name" value="NT_PAP_TUTase"/>
    <property type="match status" value="1"/>
</dbReference>
<comment type="caution">
    <text evidence="2">The sequence shown here is derived from an EMBL/GenBank/DDBJ whole genome shotgun (WGS) entry which is preliminary data.</text>
</comment>
<name>A0A8S1L5Y2_9CILI</name>
<dbReference type="GO" id="GO:0016779">
    <property type="term" value="F:nucleotidyltransferase activity"/>
    <property type="evidence" value="ECO:0007669"/>
    <property type="project" value="TreeGrafter"/>
</dbReference>
<sequence>MQFNYNQAFEDQLLNLITQEVPNTLNESLEALAKAIKMSKLKGTLYPFGSFCNGFGSETKDLDCVFLTPCDDKPSSLFRQILNGIRAYNQENLQPILQVKANINQAKVPILKMVDITNNVDIDLSVNNINGIANSKLLYEYSQLHPKIKQTGLLLKLWGKRNRLIKTGSLSSYSMILFLIHFLQIKYKVPYLSDFKLTSQHLKNLEHLENNPYFQIGLKVDLPELTQASLQQILFEFFLYYQPQGEFEQKNIYISINSQPLNKIQNNFILKIQDPINFRQDPSKRFENQCLQFQKAFEKAKNMIQKHDISTFNNIDKAEEDKIKKHNKIVKQFKQN</sequence>
<evidence type="ECO:0000313" key="3">
    <source>
        <dbReference type="Proteomes" id="UP000692954"/>
    </source>
</evidence>
<protein>
    <recommendedName>
        <fullName evidence="1">Poly(A) RNA polymerase mitochondrial-like central palm domain-containing protein</fullName>
    </recommendedName>
</protein>
<accession>A0A8S1L5Y2</accession>
<dbReference type="Proteomes" id="UP000692954">
    <property type="component" value="Unassembled WGS sequence"/>
</dbReference>
<gene>
    <name evidence="2" type="ORF">PSON_ATCC_30995.1.T0150427</name>
</gene>
<dbReference type="InterPro" id="IPR054708">
    <property type="entry name" value="MTPAP-like_central"/>
</dbReference>
<dbReference type="Pfam" id="PF22600">
    <property type="entry name" value="MTPAP-like_central"/>
    <property type="match status" value="1"/>
</dbReference>
<dbReference type="GO" id="GO:0031123">
    <property type="term" value="P:RNA 3'-end processing"/>
    <property type="evidence" value="ECO:0007669"/>
    <property type="project" value="TreeGrafter"/>
</dbReference>